<organism evidence="5 6">
    <name type="scientific">Candidatus Nomurabacteria bacterium GW2011_GWB1_47_6</name>
    <dbReference type="NCBI Taxonomy" id="1618749"/>
    <lineage>
        <taxon>Bacteria</taxon>
        <taxon>Candidatus Nomuraibacteriota</taxon>
    </lineage>
</organism>
<keyword evidence="1" id="KW-0489">Methyltransferase</keyword>
<dbReference type="GO" id="GO:0032259">
    <property type="term" value="P:methylation"/>
    <property type="evidence" value="ECO:0007669"/>
    <property type="project" value="UniProtKB-KW"/>
</dbReference>
<dbReference type="PANTHER" id="PTHR33375:SF1">
    <property type="entry name" value="CHROMOSOME-PARTITIONING PROTEIN PARB-RELATED"/>
    <property type="match status" value="1"/>
</dbReference>
<dbReference type="InterPro" id="IPR050336">
    <property type="entry name" value="Chromosome_partition/occlusion"/>
</dbReference>
<dbReference type="EMBL" id="LCOJ01000022">
    <property type="protein sequence ID" value="KKU75148.1"/>
    <property type="molecule type" value="Genomic_DNA"/>
</dbReference>
<dbReference type="InterPro" id="IPR036086">
    <property type="entry name" value="ParB/Sulfiredoxin_sf"/>
</dbReference>
<evidence type="ECO:0000256" key="2">
    <source>
        <dbReference type="ARBA" id="ARBA00022679"/>
    </source>
</evidence>
<reference evidence="5 6" key="1">
    <citation type="journal article" date="2015" name="Nature">
        <title>rRNA introns, odd ribosomes, and small enigmatic genomes across a large radiation of phyla.</title>
        <authorList>
            <person name="Brown C.T."/>
            <person name="Hug L.A."/>
            <person name="Thomas B.C."/>
            <person name="Sharon I."/>
            <person name="Castelle C.J."/>
            <person name="Singh A."/>
            <person name="Wilkins M.J."/>
            <person name="Williams K.H."/>
            <person name="Banfield J.F."/>
        </authorList>
    </citation>
    <scope>NUCLEOTIDE SEQUENCE [LARGE SCALE GENOMIC DNA]</scope>
</reference>
<dbReference type="Proteomes" id="UP000034879">
    <property type="component" value="Unassembled WGS sequence"/>
</dbReference>
<dbReference type="SUPFAM" id="SSF53335">
    <property type="entry name" value="S-adenosyl-L-methionine-dependent methyltransferases"/>
    <property type="match status" value="1"/>
</dbReference>
<dbReference type="InterPro" id="IPR015840">
    <property type="entry name" value="DNA_MeTrfase_ParB"/>
</dbReference>
<dbReference type="Pfam" id="PF02195">
    <property type="entry name" value="ParB_N"/>
    <property type="match status" value="1"/>
</dbReference>
<dbReference type="GO" id="GO:0008170">
    <property type="term" value="F:N-methyltransferase activity"/>
    <property type="evidence" value="ECO:0007669"/>
    <property type="project" value="InterPro"/>
</dbReference>
<protein>
    <submittedName>
        <fullName evidence="5">ParB domain protein nuclease</fullName>
    </submittedName>
</protein>
<dbReference type="Gene3D" id="3.90.1530.10">
    <property type="entry name" value="Conserved hypothetical protein from pyrococcus furiosus pfu- 392566-001, ParB domain"/>
    <property type="match status" value="1"/>
</dbReference>
<dbReference type="InterPro" id="IPR002941">
    <property type="entry name" value="DNA_methylase_N4/N6"/>
</dbReference>
<gene>
    <name evidence="5" type="ORF">UY01_C0022G0008</name>
</gene>
<accession>A0A0G1VAE4</accession>
<dbReference type="Gene3D" id="3.40.50.150">
    <property type="entry name" value="Vaccinia Virus protein VP39"/>
    <property type="match status" value="1"/>
</dbReference>
<keyword evidence="3" id="KW-0949">S-adenosyl-L-methionine</keyword>
<proteinExistence type="predicted"/>
<evidence type="ECO:0000256" key="3">
    <source>
        <dbReference type="ARBA" id="ARBA00022691"/>
    </source>
</evidence>
<dbReference type="InterPro" id="IPR029063">
    <property type="entry name" value="SAM-dependent_MTases_sf"/>
</dbReference>
<evidence type="ECO:0000313" key="6">
    <source>
        <dbReference type="Proteomes" id="UP000034879"/>
    </source>
</evidence>
<dbReference type="SMART" id="SM00470">
    <property type="entry name" value="ParB"/>
    <property type="match status" value="1"/>
</dbReference>
<evidence type="ECO:0000259" key="4">
    <source>
        <dbReference type="SMART" id="SM00470"/>
    </source>
</evidence>
<dbReference type="SUPFAM" id="SSF110849">
    <property type="entry name" value="ParB/Sulfiredoxin"/>
    <property type="match status" value="1"/>
</dbReference>
<dbReference type="PANTHER" id="PTHR33375">
    <property type="entry name" value="CHROMOSOME-PARTITIONING PROTEIN PARB-RELATED"/>
    <property type="match status" value="1"/>
</dbReference>
<name>A0A0G1VAE4_9BACT</name>
<dbReference type="GO" id="GO:0007059">
    <property type="term" value="P:chromosome segregation"/>
    <property type="evidence" value="ECO:0007669"/>
    <property type="project" value="TreeGrafter"/>
</dbReference>
<sequence>MAKEITLKIVQVAVGTLKASEYNPRHWSETQTNALAESIRRFGLIDPIICNSAPERKNVVVGGNFRLKVAKDLGFKEVPVVYINLPNVEKEKELNLRLNKNTGEFNLDLLKSFGEEMLADIGFDSAELDSIFDIDPTPEKFDLKKELEKLDIHEVKVQKGDVYEINGSRLMCGDSTIEVDMLKLMGDEKADMCYTDEPYFLDYLHGKKRNGKATTGFGLKRDRRYLETESIPDDFVEKWMGNVAKIQKPDFSIIAFEHPKNLRLLWNELEKHWRYRGTIIWHLPNRMQGFSGKYKFFNKFDIAVVGSSGTVKKNVEPETEELFENEYQAALYATSGKPHWESYQKGKKYQPTDFVEFIASDAKSSGQGVIFGCKPIEILIPYIKVLTKRGDLVVEPFGGSGSTGVACFKLGRRCYTMEKVPAYTEVIKARWEKLTGQKANKIS</sequence>
<feature type="domain" description="ParB-like N-terminal" evidence="4">
    <location>
        <begin position="10"/>
        <end position="100"/>
    </location>
</feature>
<keyword evidence="2" id="KW-0808">Transferase</keyword>
<evidence type="ECO:0000256" key="1">
    <source>
        <dbReference type="ARBA" id="ARBA00022603"/>
    </source>
</evidence>
<dbReference type="InterPro" id="IPR002295">
    <property type="entry name" value="N4/N6-MTase_EcoPI_Mod-like"/>
</dbReference>
<comment type="caution">
    <text evidence="5">The sequence shown here is derived from an EMBL/GenBank/DDBJ whole genome shotgun (WGS) entry which is preliminary data.</text>
</comment>
<dbReference type="InterPro" id="IPR003115">
    <property type="entry name" value="ParB_N"/>
</dbReference>
<dbReference type="PIRSF" id="PIRSF036758">
    <property type="entry name" value="Aden_M_ParB"/>
    <property type="match status" value="1"/>
</dbReference>
<dbReference type="GO" id="GO:0003677">
    <property type="term" value="F:DNA binding"/>
    <property type="evidence" value="ECO:0007669"/>
    <property type="project" value="InterPro"/>
</dbReference>
<dbReference type="CDD" id="cd16401">
    <property type="entry name" value="ParB_N_like_MT"/>
    <property type="match status" value="1"/>
</dbReference>
<dbReference type="AlphaFoldDB" id="A0A0G1VAE4"/>
<evidence type="ECO:0000313" key="5">
    <source>
        <dbReference type="EMBL" id="KKU75148.1"/>
    </source>
</evidence>
<dbReference type="GO" id="GO:0005694">
    <property type="term" value="C:chromosome"/>
    <property type="evidence" value="ECO:0007669"/>
    <property type="project" value="TreeGrafter"/>
</dbReference>
<dbReference type="PRINTS" id="PR00506">
    <property type="entry name" value="D21N6MTFRASE"/>
</dbReference>
<dbReference type="Pfam" id="PF01555">
    <property type="entry name" value="N6_N4_Mtase"/>
    <property type="match status" value="1"/>
</dbReference>